<dbReference type="AlphaFoldDB" id="A0A820PDA8"/>
<protein>
    <submittedName>
        <fullName evidence="1">Uncharacterized protein</fullName>
    </submittedName>
</protein>
<dbReference type="Proteomes" id="UP000663844">
    <property type="component" value="Unassembled WGS sequence"/>
</dbReference>
<name>A0A820PDA8_9BILA</name>
<sequence>MYYTCDCYCPTRTSHVGTALSFTCSSSACSRACLGSFVHPRSCSSPIRTYG</sequence>
<evidence type="ECO:0000313" key="2">
    <source>
        <dbReference type="Proteomes" id="UP000663844"/>
    </source>
</evidence>
<accession>A0A820PDA8</accession>
<evidence type="ECO:0000313" key="1">
    <source>
        <dbReference type="EMBL" id="CAF4401165.1"/>
    </source>
</evidence>
<feature type="non-terminal residue" evidence="1">
    <location>
        <position position="51"/>
    </location>
</feature>
<proteinExistence type="predicted"/>
<dbReference type="EMBL" id="CAJOAZ010026444">
    <property type="protein sequence ID" value="CAF4401165.1"/>
    <property type="molecule type" value="Genomic_DNA"/>
</dbReference>
<comment type="caution">
    <text evidence="1">The sequence shown here is derived from an EMBL/GenBank/DDBJ whole genome shotgun (WGS) entry which is preliminary data.</text>
</comment>
<reference evidence="1" key="1">
    <citation type="submission" date="2021-02" db="EMBL/GenBank/DDBJ databases">
        <authorList>
            <person name="Nowell W R."/>
        </authorList>
    </citation>
    <scope>NUCLEOTIDE SEQUENCE</scope>
</reference>
<gene>
    <name evidence="1" type="ORF">OXD698_LOCUS51463</name>
</gene>
<organism evidence="1 2">
    <name type="scientific">Adineta steineri</name>
    <dbReference type="NCBI Taxonomy" id="433720"/>
    <lineage>
        <taxon>Eukaryota</taxon>
        <taxon>Metazoa</taxon>
        <taxon>Spiralia</taxon>
        <taxon>Gnathifera</taxon>
        <taxon>Rotifera</taxon>
        <taxon>Eurotatoria</taxon>
        <taxon>Bdelloidea</taxon>
        <taxon>Adinetida</taxon>
        <taxon>Adinetidae</taxon>
        <taxon>Adineta</taxon>
    </lineage>
</organism>